<dbReference type="InterPro" id="IPR019734">
    <property type="entry name" value="TPR_rpt"/>
</dbReference>
<dbReference type="GO" id="GO:0060090">
    <property type="term" value="F:molecular adaptor activity"/>
    <property type="evidence" value="ECO:0007669"/>
    <property type="project" value="TreeGrafter"/>
</dbReference>
<dbReference type="OrthoDB" id="8929480at2"/>
<dbReference type="InterPro" id="IPR011990">
    <property type="entry name" value="TPR-like_helical_dom_sf"/>
</dbReference>
<evidence type="ECO:0000313" key="5">
    <source>
        <dbReference type="EMBL" id="TGX44308.1"/>
    </source>
</evidence>
<gene>
    <name evidence="5" type="ORF">E5A74_05765</name>
</gene>
<dbReference type="Proteomes" id="UP000309848">
    <property type="component" value="Unassembled WGS sequence"/>
</dbReference>
<evidence type="ECO:0000256" key="4">
    <source>
        <dbReference type="SAM" id="SignalP"/>
    </source>
</evidence>
<keyword evidence="1" id="KW-0677">Repeat</keyword>
<name>A0A4S1WM00_9SPHN</name>
<keyword evidence="4" id="KW-0732">Signal</keyword>
<feature type="chain" id="PRO_5020329080" evidence="4">
    <location>
        <begin position="21"/>
        <end position="249"/>
    </location>
</feature>
<evidence type="ECO:0000256" key="2">
    <source>
        <dbReference type="ARBA" id="ARBA00022803"/>
    </source>
</evidence>
<dbReference type="SUPFAM" id="SSF48452">
    <property type="entry name" value="TPR-like"/>
    <property type="match status" value="1"/>
</dbReference>
<feature type="repeat" description="TPR" evidence="3">
    <location>
        <begin position="198"/>
        <end position="231"/>
    </location>
</feature>
<dbReference type="SMART" id="SM00028">
    <property type="entry name" value="TPR"/>
    <property type="match status" value="3"/>
</dbReference>
<organism evidence="5 6">
    <name type="scientific">Sphingomonas naasensis</name>
    <dbReference type="NCBI Taxonomy" id="1344951"/>
    <lineage>
        <taxon>Bacteria</taxon>
        <taxon>Pseudomonadati</taxon>
        <taxon>Pseudomonadota</taxon>
        <taxon>Alphaproteobacteria</taxon>
        <taxon>Sphingomonadales</taxon>
        <taxon>Sphingomonadaceae</taxon>
        <taxon>Sphingomonas</taxon>
    </lineage>
</organism>
<evidence type="ECO:0000256" key="3">
    <source>
        <dbReference type="PROSITE-ProRule" id="PRU00339"/>
    </source>
</evidence>
<keyword evidence="6" id="KW-1185">Reference proteome</keyword>
<dbReference type="RefSeq" id="WP_135983323.1">
    <property type="nucleotide sequence ID" value="NZ_JAASQM010000002.1"/>
</dbReference>
<dbReference type="PANTHER" id="PTHR45831">
    <property type="entry name" value="LD24721P"/>
    <property type="match status" value="1"/>
</dbReference>
<proteinExistence type="predicted"/>
<accession>A0A4S1WM00</accession>
<dbReference type="Pfam" id="PF13181">
    <property type="entry name" value="TPR_8"/>
    <property type="match status" value="1"/>
</dbReference>
<evidence type="ECO:0000256" key="1">
    <source>
        <dbReference type="ARBA" id="ARBA00022737"/>
    </source>
</evidence>
<evidence type="ECO:0000313" key="6">
    <source>
        <dbReference type="Proteomes" id="UP000309848"/>
    </source>
</evidence>
<keyword evidence="2 3" id="KW-0802">TPR repeat</keyword>
<dbReference type="PROSITE" id="PS50005">
    <property type="entry name" value="TPR"/>
    <property type="match status" value="1"/>
</dbReference>
<comment type="caution">
    <text evidence="5">The sequence shown here is derived from an EMBL/GenBank/DDBJ whole genome shotgun (WGS) entry which is preliminary data.</text>
</comment>
<dbReference type="Gene3D" id="1.25.40.10">
    <property type="entry name" value="Tetratricopeptide repeat domain"/>
    <property type="match status" value="2"/>
</dbReference>
<dbReference type="GO" id="GO:0072380">
    <property type="term" value="C:TRC complex"/>
    <property type="evidence" value="ECO:0007669"/>
    <property type="project" value="TreeGrafter"/>
</dbReference>
<dbReference type="Pfam" id="PF13424">
    <property type="entry name" value="TPR_12"/>
    <property type="match status" value="1"/>
</dbReference>
<dbReference type="InterPro" id="IPR047150">
    <property type="entry name" value="SGT"/>
</dbReference>
<feature type="signal peptide" evidence="4">
    <location>
        <begin position="1"/>
        <end position="20"/>
    </location>
</feature>
<dbReference type="AlphaFoldDB" id="A0A4S1WM00"/>
<dbReference type="EMBL" id="SRXU01000002">
    <property type="protein sequence ID" value="TGX44308.1"/>
    <property type="molecule type" value="Genomic_DNA"/>
</dbReference>
<reference evidence="5 6" key="1">
    <citation type="submission" date="2019-04" db="EMBL/GenBank/DDBJ databases">
        <title>Sphingomonas psychrotolerans sp. nov., isolated from soil in the Tianshan Mountains, Xinjiang, China.</title>
        <authorList>
            <person name="Luo Y."/>
            <person name="Sheng H."/>
        </authorList>
    </citation>
    <scope>NUCLEOTIDE SEQUENCE [LARGE SCALE GENOMIC DNA]</scope>
    <source>
        <strain evidence="5 6">KIS18-15</strain>
    </source>
</reference>
<sequence>MIRMHWLAMLALVGVAPAAARPLPALQQAAPAAPQNAPIAQETPEEAARTAKLGEALAAIQSGKAAEATAILTPLLAEYEQAYAGEKRKIYCAQDQKQTILYMLRAAGANENAIAIGPGWCLALWGRGFALIDQQQIDAAVPFLERAVAMSPSYAHYLSELGYAYQAQKKWQRSYDTYARAAEAAKGEEGEQRAKSLRRAWFGMGYGLIEMGKLDEAEKMFNQCLELFPDDQKVKNELQYVREQRAKKS</sequence>
<dbReference type="GO" id="GO:0006620">
    <property type="term" value="P:post-translational protein targeting to endoplasmic reticulum membrane"/>
    <property type="evidence" value="ECO:0007669"/>
    <property type="project" value="TreeGrafter"/>
</dbReference>
<protein>
    <submittedName>
        <fullName evidence="5">Tetratricopeptide repeat protein</fullName>
    </submittedName>
</protein>
<dbReference type="PANTHER" id="PTHR45831:SF2">
    <property type="entry name" value="LD24721P"/>
    <property type="match status" value="1"/>
</dbReference>
<dbReference type="GO" id="GO:0016020">
    <property type="term" value="C:membrane"/>
    <property type="evidence" value="ECO:0007669"/>
    <property type="project" value="TreeGrafter"/>
</dbReference>